<name>A0AAD5E284_UMBRA</name>
<reference evidence="2" key="2">
    <citation type="journal article" date="2022" name="Proc. Natl. Acad. Sci. U.S.A.">
        <title>Diploid-dominant life cycles characterize the early evolution of Fungi.</title>
        <authorList>
            <person name="Amses K.R."/>
            <person name="Simmons D.R."/>
            <person name="Longcore J.E."/>
            <person name="Mondo S.J."/>
            <person name="Seto K."/>
            <person name="Jeronimo G.H."/>
            <person name="Bonds A.E."/>
            <person name="Quandt C.A."/>
            <person name="Davis W.J."/>
            <person name="Chang Y."/>
            <person name="Federici B.A."/>
            <person name="Kuo A."/>
            <person name="LaButti K."/>
            <person name="Pangilinan J."/>
            <person name="Andreopoulos W."/>
            <person name="Tritt A."/>
            <person name="Riley R."/>
            <person name="Hundley H."/>
            <person name="Johnson J."/>
            <person name="Lipzen A."/>
            <person name="Barry K."/>
            <person name="Lang B.F."/>
            <person name="Cuomo C.A."/>
            <person name="Buchler N.E."/>
            <person name="Grigoriev I.V."/>
            <person name="Spatafora J.W."/>
            <person name="Stajich J.E."/>
            <person name="James T.Y."/>
        </authorList>
    </citation>
    <scope>NUCLEOTIDE SEQUENCE</scope>
    <source>
        <strain evidence="2">AG</strain>
    </source>
</reference>
<dbReference type="EMBL" id="MU620962">
    <property type="protein sequence ID" value="KAI8576081.1"/>
    <property type="molecule type" value="Genomic_DNA"/>
</dbReference>
<dbReference type="PANTHER" id="PTHR10622">
    <property type="entry name" value="HET DOMAIN-CONTAINING PROTEIN"/>
    <property type="match status" value="1"/>
</dbReference>
<keyword evidence="3" id="KW-1185">Reference proteome</keyword>
<gene>
    <name evidence="2" type="ORF">K450DRAFT_214683</name>
</gene>
<dbReference type="AlphaFoldDB" id="A0AAD5E284"/>
<dbReference type="PANTHER" id="PTHR10622:SF10">
    <property type="entry name" value="HET DOMAIN-CONTAINING PROTEIN"/>
    <property type="match status" value="1"/>
</dbReference>
<feature type="non-terminal residue" evidence="2">
    <location>
        <position position="251"/>
    </location>
</feature>
<evidence type="ECO:0000313" key="2">
    <source>
        <dbReference type="EMBL" id="KAI8576081.1"/>
    </source>
</evidence>
<dbReference type="Pfam" id="PF06985">
    <property type="entry name" value="HET"/>
    <property type="match status" value="1"/>
</dbReference>
<evidence type="ECO:0000313" key="3">
    <source>
        <dbReference type="Proteomes" id="UP001206595"/>
    </source>
</evidence>
<evidence type="ECO:0000259" key="1">
    <source>
        <dbReference type="Pfam" id="PF06985"/>
    </source>
</evidence>
<protein>
    <recommendedName>
        <fullName evidence="1">Heterokaryon incompatibility domain-containing protein</fullName>
    </recommendedName>
</protein>
<dbReference type="Proteomes" id="UP001206595">
    <property type="component" value="Unassembled WGS sequence"/>
</dbReference>
<feature type="domain" description="Heterokaryon incompatibility" evidence="1">
    <location>
        <begin position="53"/>
        <end position="131"/>
    </location>
</feature>
<accession>A0AAD5E284</accession>
<comment type="caution">
    <text evidence="2">The sequence shown here is derived from an EMBL/GenBank/DDBJ whole genome shotgun (WGS) entry which is preliminary data.</text>
</comment>
<organism evidence="2 3">
    <name type="scientific">Umbelopsis ramanniana AG</name>
    <dbReference type="NCBI Taxonomy" id="1314678"/>
    <lineage>
        <taxon>Eukaryota</taxon>
        <taxon>Fungi</taxon>
        <taxon>Fungi incertae sedis</taxon>
        <taxon>Mucoromycota</taxon>
        <taxon>Mucoromycotina</taxon>
        <taxon>Umbelopsidomycetes</taxon>
        <taxon>Umbelopsidales</taxon>
        <taxon>Umbelopsidaceae</taxon>
        <taxon>Umbelopsis</taxon>
    </lineage>
</organism>
<sequence length="251" mass="28567">MHRPLSPVAAAKAAGFDIWREKQEELVSRAWDLVEDKLTTQKVDAREIVFVTHRWSDKEIEYSDVINTKSETFHSISTASPKLHSIRSALQNYTRYVWIDTICIDKSNLSELDQAIRSMYKWYAACSAVVLNSDTPLKVWCKRGWCLQEGIAAGILRGISKAGKMVTIQELAIEQSHELCLLDLHLHYRPGNSTELLSRMDVRETTQKEDMAYALMGILSIHLTLAYGEGPKSRERLLQELAIQKGDLSFL</sequence>
<proteinExistence type="predicted"/>
<dbReference type="InterPro" id="IPR010730">
    <property type="entry name" value="HET"/>
</dbReference>
<dbReference type="GeneID" id="75910183"/>
<dbReference type="RefSeq" id="XP_051441085.1">
    <property type="nucleotide sequence ID" value="XM_051584833.1"/>
</dbReference>
<reference evidence="2" key="1">
    <citation type="submission" date="2021-06" db="EMBL/GenBank/DDBJ databases">
        <authorList>
            <consortium name="DOE Joint Genome Institute"/>
            <person name="Mondo S.J."/>
            <person name="Amses K.R."/>
            <person name="Simmons D.R."/>
            <person name="Longcore J.E."/>
            <person name="Seto K."/>
            <person name="Alves G.H."/>
            <person name="Bonds A.E."/>
            <person name="Quandt C.A."/>
            <person name="Davis W.J."/>
            <person name="Chang Y."/>
            <person name="Letcher P.M."/>
            <person name="Powell M.J."/>
            <person name="Kuo A."/>
            <person name="Labutti K."/>
            <person name="Pangilinan J."/>
            <person name="Andreopoulos W."/>
            <person name="Tritt A."/>
            <person name="Riley R."/>
            <person name="Hundley H."/>
            <person name="Johnson J."/>
            <person name="Lipzen A."/>
            <person name="Barry K."/>
            <person name="Berbee M.L."/>
            <person name="Buchler N.E."/>
            <person name="Grigoriev I.V."/>
            <person name="Spatafora J.W."/>
            <person name="Stajich J.E."/>
            <person name="James T.Y."/>
        </authorList>
    </citation>
    <scope>NUCLEOTIDE SEQUENCE</scope>
    <source>
        <strain evidence="2">AG</strain>
    </source>
</reference>